<evidence type="ECO:0000313" key="2">
    <source>
        <dbReference type="Proteomes" id="UP000002039"/>
    </source>
</evidence>
<gene>
    <name evidence="1" type="ORF">BDCG_03255</name>
</gene>
<dbReference type="Proteomes" id="UP000002039">
    <property type="component" value="Unassembled WGS sequence"/>
</dbReference>
<dbReference type="RefSeq" id="XP_045275335.1">
    <property type="nucleotide sequence ID" value="XM_045418863.1"/>
</dbReference>
<sequence length="118" mass="13897">MKIRLLFRLPAWFFLMCPLCFRKGFLGRIRLIREVLRSVNDYRASFNLRGTGVRSSHTKIPEISADLVSVCHGSSGPGRRGDMRWPSDMQWEFKLSPFACSPLPWNFQRYPWWLVYAI</sequence>
<name>A0ABP2EVW0_AJEDR</name>
<evidence type="ECO:0008006" key="3">
    <source>
        <dbReference type="Google" id="ProtNLM"/>
    </source>
</evidence>
<dbReference type="GeneID" id="69025583"/>
<dbReference type="EMBL" id="EQ999975">
    <property type="protein sequence ID" value="EEQ88135.2"/>
    <property type="molecule type" value="Genomic_DNA"/>
</dbReference>
<keyword evidence="2" id="KW-1185">Reference proteome</keyword>
<accession>A0ABP2EVW0</accession>
<reference evidence="2" key="1">
    <citation type="journal article" date="2015" name="PLoS Genet.">
        <title>The dynamic genome and transcriptome of the human fungal pathogen Blastomyces and close relative Emmonsia.</title>
        <authorList>
            <person name="Munoz J.F."/>
            <person name="Gauthier G.M."/>
            <person name="Desjardins C.A."/>
            <person name="Gallo J.E."/>
            <person name="Holder J."/>
            <person name="Sullivan T.D."/>
            <person name="Marty A.J."/>
            <person name="Carmen J.C."/>
            <person name="Chen Z."/>
            <person name="Ding L."/>
            <person name="Gujja S."/>
            <person name="Magrini V."/>
            <person name="Misas E."/>
            <person name="Mitreva M."/>
            <person name="Priest M."/>
            <person name="Saif S."/>
            <person name="Whiston E.A."/>
            <person name="Young S."/>
            <person name="Zeng Q."/>
            <person name="Goldman W.E."/>
            <person name="Mardis E.R."/>
            <person name="Taylor J.W."/>
            <person name="McEwen J.G."/>
            <person name="Clay O.K."/>
            <person name="Klein B.S."/>
            <person name="Cuomo C.A."/>
        </authorList>
    </citation>
    <scope>NUCLEOTIDE SEQUENCE [LARGE SCALE GENOMIC DNA]</scope>
    <source>
        <strain evidence="2">ER-3 / ATCC MYA-2586</strain>
    </source>
</reference>
<evidence type="ECO:0000313" key="1">
    <source>
        <dbReference type="EMBL" id="EEQ88135.2"/>
    </source>
</evidence>
<proteinExistence type="predicted"/>
<protein>
    <recommendedName>
        <fullName evidence="3">Secreted protein</fullName>
    </recommendedName>
</protein>
<organism evidence="1 2">
    <name type="scientific">Ajellomyces dermatitidis (strain ER-3 / ATCC MYA-2586)</name>
    <name type="common">Blastomyces dermatitidis</name>
    <dbReference type="NCBI Taxonomy" id="559297"/>
    <lineage>
        <taxon>Eukaryota</taxon>
        <taxon>Fungi</taxon>
        <taxon>Dikarya</taxon>
        <taxon>Ascomycota</taxon>
        <taxon>Pezizomycotina</taxon>
        <taxon>Eurotiomycetes</taxon>
        <taxon>Eurotiomycetidae</taxon>
        <taxon>Onygenales</taxon>
        <taxon>Ajellomycetaceae</taxon>
        <taxon>Blastomyces</taxon>
    </lineage>
</organism>